<proteinExistence type="predicted"/>
<organism evidence="1 2">
    <name type="scientific">Stylosanthes scabra</name>
    <dbReference type="NCBI Taxonomy" id="79078"/>
    <lineage>
        <taxon>Eukaryota</taxon>
        <taxon>Viridiplantae</taxon>
        <taxon>Streptophyta</taxon>
        <taxon>Embryophyta</taxon>
        <taxon>Tracheophyta</taxon>
        <taxon>Spermatophyta</taxon>
        <taxon>Magnoliopsida</taxon>
        <taxon>eudicotyledons</taxon>
        <taxon>Gunneridae</taxon>
        <taxon>Pentapetalae</taxon>
        <taxon>rosids</taxon>
        <taxon>fabids</taxon>
        <taxon>Fabales</taxon>
        <taxon>Fabaceae</taxon>
        <taxon>Papilionoideae</taxon>
        <taxon>50 kb inversion clade</taxon>
        <taxon>dalbergioids sensu lato</taxon>
        <taxon>Dalbergieae</taxon>
        <taxon>Pterocarpus clade</taxon>
        <taxon>Stylosanthes</taxon>
    </lineage>
</organism>
<keyword evidence="2" id="KW-1185">Reference proteome</keyword>
<feature type="non-terminal residue" evidence="1">
    <location>
        <position position="1"/>
    </location>
</feature>
<evidence type="ECO:0000313" key="1">
    <source>
        <dbReference type="EMBL" id="MED6226417.1"/>
    </source>
</evidence>
<evidence type="ECO:0000313" key="2">
    <source>
        <dbReference type="Proteomes" id="UP001341840"/>
    </source>
</evidence>
<sequence length="264" mass="30431">DKLGVEEQERRAQTKLRRLWLPTHMRACYSTAQPPLLHSNLTHPRISEAFYAYAYPLIHHPAQPSFYTKATLPTHMRALHAYACYHNTQHHHTPSCLTIFTLRPPFHAYASRSMHMHDTPLPTSPHSKLPTNYPRICVGHLTNHTSLYLTLPHHSTTTTFHPSPIISTNHPRICAVAYAYAWNTSHNDILHTPLFTHSHHFSKPTHAYAYHSTHMRGHHVLLSTFQPCFHAYACYSTHMRGNPLPITMPSRPHRACPRIDKFHA</sequence>
<comment type="caution">
    <text evidence="1">The sequence shown here is derived from an EMBL/GenBank/DDBJ whole genome shotgun (WGS) entry which is preliminary data.</text>
</comment>
<protein>
    <submittedName>
        <fullName evidence="1">Uncharacterized protein</fullName>
    </submittedName>
</protein>
<gene>
    <name evidence="1" type="ORF">PIB30_103534</name>
</gene>
<name>A0ABU6ZWK9_9FABA</name>
<accession>A0ABU6ZWK9</accession>
<reference evidence="1 2" key="1">
    <citation type="journal article" date="2023" name="Plants (Basel)">
        <title>Bridging the Gap: Combining Genomics and Transcriptomics Approaches to Understand Stylosanthes scabra, an Orphan Legume from the Brazilian Caatinga.</title>
        <authorList>
            <person name="Ferreira-Neto J.R.C."/>
            <person name="da Silva M.D."/>
            <person name="Binneck E."/>
            <person name="de Melo N.F."/>
            <person name="da Silva R.H."/>
            <person name="de Melo A.L.T.M."/>
            <person name="Pandolfi V."/>
            <person name="Bustamante F.O."/>
            <person name="Brasileiro-Vidal A.C."/>
            <person name="Benko-Iseppon A.M."/>
        </authorList>
    </citation>
    <scope>NUCLEOTIDE SEQUENCE [LARGE SCALE GENOMIC DNA]</scope>
    <source>
        <tissue evidence="1">Leaves</tissue>
    </source>
</reference>
<dbReference type="EMBL" id="JASCZI010275244">
    <property type="protein sequence ID" value="MED6226417.1"/>
    <property type="molecule type" value="Genomic_DNA"/>
</dbReference>
<dbReference type="Proteomes" id="UP001341840">
    <property type="component" value="Unassembled WGS sequence"/>
</dbReference>